<evidence type="ECO:0000313" key="3">
    <source>
        <dbReference type="Proteomes" id="UP000235363"/>
    </source>
</evidence>
<evidence type="ECO:0000313" key="2">
    <source>
        <dbReference type="EMBL" id="PMC62389.1"/>
    </source>
</evidence>
<protein>
    <submittedName>
        <fullName evidence="2">Uncharacterized protein</fullName>
    </submittedName>
</protein>
<accession>A0A2N6SZ83</accession>
<organism evidence="2 3">
    <name type="scientific">Corynebacterium xerosis</name>
    <dbReference type="NCBI Taxonomy" id="1725"/>
    <lineage>
        <taxon>Bacteria</taxon>
        <taxon>Bacillati</taxon>
        <taxon>Actinomycetota</taxon>
        <taxon>Actinomycetes</taxon>
        <taxon>Mycobacteriales</taxon>
        <taxon>Corynebacteriaceae</taxon>
        <taxon>Corynebacterium</taxon>
    </lineage>
</organism>
<gene>
    <name evidence="2" type="ORF">CJ204_05910</name>
</gene>
<feature type="region of interest" description="Disordered" evidence="1">
    <location>
        <begin position="1"/>
        <end position="34"/>
    </location>
</feature>
<sequence>MRRDPVGEDRVRGHREDQALRVRRPETSKRYRPRSTRAIVPFASARSSSRRVMPPSRSWRRVRMVPGWMPVSLPPISRRRLRLFGFTDFDCDVLPRFSPWSPVD</sequence>
<evidence type="ECO:0000256" key="1">
    <source>
        <dbReference type="SAM" id="MobiDB-lite"/>
    </source>
</evidence>
<dbReference type="EMBL" id="PNHF01000011">
    <property type="protein sequence ID" value="PMC62389.1"/>
    <property type="molecule type" value="Genomic_DNA"/>
</dbReference>
<dbReference type="Proteomes" id="UP000235363">
    <property type="component" value="Unassembled WGS sequence"/>
</dbReference>
<reference evidence="2 3" key="1">
    <citation type="submission" date="2017-09" db="EMBL/GenBank/DDBJ databases">
        <title>Bacterial strain isolated from the female urinary microbiota.</title>
        <authorList>
            <person name="Thomas-White K."/>
            <person name="Kumar N."/>
            <person name="Forster S."/>
            <person name="Putonti C."/>
            <person name="Lawley T."/>
            <person name="Wolfe A.J."/>
        </authorList>
    </citation>
    <scope>NUCLEOTIDE SEQUENCE [LARGE SCALE GENOMIC DNA]</scope>
    <source>
        <strain evidence="2 3">UMB0908</strain>
    </source>
</reference>
<comment type="caution">
    <text evidence="2">The sequence shown here is derived from an EMBL/GenBank/DDBJ whole genome shotgun (WGS) entry which is preliminary data.</text>
</comment>
<proteinExistence type="predicted"/>
<name>A0A2N6SZ83_9CORY</name>
<dbReference type="AlphaFoldDB" id="A0A2N6SZ83"/>
<feature type="compositionally biased region" description="Basic and acidic residues" evidence="1">
    <location>
        <begin position="1"/>
        <end position="29"/>
    </location>
</feature>